<sequence>MTHDGLIYGVTIRQLDELNIAVGKISALSDIIMVSDDRLGDDNSLPVLGEMIYNAARTARGLVRQVNVQRIENAGRNAVLAETTDLPAFASDMLHSLLRAHTIMLEMKITAGQSDGIGELFDSCRIVSKLVWRVSKYVMENFETSAKPDDEP</sequence>
<name>A0A286D5J0_9GAMM</name>
<evidence type="ECO:0000313" key="1">
    <source>
        <dbReference type="EMBL" id="SOD53923.1"/>
    </source>
</evidence>
<dbReference type="Proteomes" id="UP000219374">
    <property type="component" value="Unassembled WGS sequence"/>
</dbReference>
<reference evidence="1 2" key="1">
    <citation type="submission" date="2017-09" db="EMBL/GenBank/DDBJ databases">
        <authorList>
            <person name="Ehlers B."/>
            <person name="Leendertz F.H."/>
        </authorList>
    </citation>
    <scope>NUCLEOTIDE SEQUENCE [LARGE SCALE GENOMIC DNA]</scope>
    <source>
        <strain evidence="1 2">CGMCC 1.10978</strain>
    </source>
</reference>
<evidence type="ECO:0000313" key="2">
    <source>
        <dbReference type="Proteomes" id="UP000219374"/>
    </source>
</evidence>
<protein>
    <submittedName>
        <fullName evidence="1">Uncharacterized protein</fullName>
    </submittedName>
</protein>
<dbReference type="EMBL" id="OCND01000003">
    <property type="protein sequence ID" value="SOD53923.1"/>
    <property type="molecule type" value="Genomic_DNA"/>
</dbReference>
<dbReference type="AlphaFoldDB" id="A0A286D5J0"/>
<dbReference type="OrthoDB" id="6008093at2"/>
<accession>A0A286D5J0</accession>
<organism evidence="1 2">
    <name type="scientific">Pseudoxanthomonas wuyuanensis</name>
    <dbReference type="NCBI Taxonomy" id="1073196"/>
    <lineage>
        <taxon>Bacteria</taxon>
        <taxon>Pseudomonadati</taxon>
        <taxon>Pseudomonadota</taxon>
        <taxon>Gammaproteobacteria</taxon>
        <taxon>Lysobacterales</taxon>
        <taxon>Lysobacteraceae</taxon>
        <taxon>Pseudoxanthomonas</taxon>
    </lineage>
</organism>
<dbReference type="RefSeq" id="WP_097121344.1">
    <property type="nucleotide sequence ID" value="NZ_OCND01000003.1"/>
</dbReference>
<keyword evidence="2" id="KW-1185">Reference proteome</keyword>
<gene>
    <name evidence="1" type="ORF">SAMN06296416_1033</name>
</gene>
<proteinExistence type="predicted"/>